<dbReference type="SUPFAM" id="SSF81345">
    <property type="entry name" value="ABC transporter involved in vitamin B12 uptake, BtuC"/>
    <property type="match status" value="1"/>
</dbReference>
<sequence length="343" mass="36448">MKRKLMWILGGAGVLLLLSVMVSLSLGAAHVPLTKVWSILLDQVPLAGRLVSVPSGMEAESTIILDVRLTRVVLAILVGAALALAGAGFQGVLRNPLADPYTLGVATGASVGAAFLILFGWQTAAGQWTVPAVAFATGMLTLFGVLRLASHEGKMELETLLLSGVVVQAFLGSAVSFMVSLSNNVVNEIVFWMMGSLSKRGWDYSLAMIPYLVIGIVVLLSYSRNLNLFALGERQAAHMGVHVQRTKLVVLIVSTLLTAAAVSVAGVVGFVGLVVPHLVRLLFGPDYRILMPVSAVVGGMYVLWSDTLARLVLSPKEIPLGVVTAFIGAPFFAYLLRKRKMGR</sequence>
<name>A0ABW5P6Z5_9BACL</name>
<feature type="transmembrane region" description="Helical" evidence="8">
    <location>
        <begin position="248"/>
        <end position="275"/>
    </location>
</feature>
<dbReference type="InterPro" id="IPR037294">
    <property type="entry name" value="ABC_BtuC-like"/>
</dbReference>
<evidence type="ECO:0000313" key="9">
    <source>
        <dbReference type="EMBL" id="MFD2611066.1"/>
    </source>
</evidence>
<dbReference type="RefSeq" id="WP_377599353.1">
    <property type="nucleotide sequence ID" value="NZ_JBHUME010000002.1"/>
</dbReference>
<comment type="subcellular location">
    <subcellularLocation>
        <location evidence="1">Cell membrane</location>
        <topology evidence="1">Multi-pass membrane protein</topology>
    </subcellularLocation>
</comment>
<dbReference type="EMBL" id="JBHUME010000002">
    <property type="protein sequence ID" value="MFD2611066.1"/>
    <property type="molecule type" value="Genomic_DNA"/>
</dbReference>
<feature type="transmembrane region" description="Helical" evidence="8">
    <location>
        <begin position="160"/>
        <end position="181"/>
    </location>
</feature>
<keyword evidence="7 8" id="KW-0472">Membrane</keyword>
<evidence type="ECO:0000256" key="7">
    <source>
        <dbReference type="ARBA" id="ARBA00023136"/>
    </source>
</evidence>
<keyword evidence="10" id="KW-1185">Reference proteome</keyword>
<proteinExistence type="inferred from homology"/>
<feature type="transmembrane region" description="Helical" evidence="8">
    <location>
        <begin position="101"/>
        <end position="122"/>
    </location>
</feature>
<evidence type="ECO:0000256" key="3">
    <source>
        <dbReference type="ARBA" id="ARBA00022448"/>
    </source>
</evidence>
<feature type="transmembrane region" description="Helical" evidence="8">
    <location>
        <begin position="201"/>
        <end position="222"/>
    </location>
</feature>
<keyword evidence="3" id="KW-0813">Transport</keyword>
<evidence type="ECO:0000313" key="10">
    <source>
        <dbReference type="Proteomes" id="UP001597541"/>
    </source>
</evidence>
<comment type="caution">
    <text evidence="9">The sequence shown here is derived from an EMBL/GenBank/DDBJ whole genome shotgun (WGS) entry which is preliminary data.</text>
</comment>
<evidence type="ECO:0000256" key="6">
    <source>
        <dbReference type="ARBA" id="ARBA00022989"/>
    </source>
</evidence>
<dbReference type="InterPro" id="IPR000522">
    <property type="entry name" value="ABC_transptr_permease_BtuC"/>
</dbReference>
<dbReference type="CDD" id="cd06550">
    <property type="entry name" value="TM_ABC_iron-siderophores_like"/>
    <property type="match status" value="1"/>
</dbReference>
<feature type="transmembrane region" description="Helical" evidence="8">
    <location>
        <begin position="318"/>
        <end position="336"/>
    </location>
</feature>
<feature type="transmembrane region" description="Helical" evidence="8">
    <location>
        <begin position="69"/>
        <end position="89"/>
    </location>
</feature>
<dbReference type="Gene3D" id="1.10.3470.10">
    <property type="entry name" value="ABC transporter involved in vitamin B12 uptake, BtuC"/>
    <property type="match status" value="1"/>
</dbReference>
<feature type="transmembrane region" description="Helical" evidence="8">
    <location>
        <begin position="128"/>
        <end position="148"/>
    </location>
</feature>
<accession>A0ABW5P6Z5</accession>
<evidence type="ECO:0000256" key="4">
    <source>
        <dbReference type="ARBA" id="ARBA00022475"/>
    </source>
</evidence>
<evidence type="ECO:0000256" key="5">
    <source>
        <dbReference type="ARBA" id="ARBA00022692"/>
    </source>
</evidence>
<comment type="similarity">
    <text evidence="2">Belongs to the binding-protein-dependent transport system permease family. FecCD subfamily.</text>
</comment>
<gene>
    <name evidence="9" type="ORF">ACFSUF_01355</name>
</gene>
<dbReference type="Pfam" id="PF01032">
    <property type="entry name" value="FecCD"/>
    <property type="match status" value="1"/>
</dbReference>
<keyword evidence="4" id="KW-1003">Cell membrane</keyword>
<evidence type="ECO:0000256" key="8">
    <source>
        <dbReference type="SAM" id="Phobius"/>
    </source>
</evidence>
<dbReference type="PANTHER" id="PTHR30472:SF25">
    <property type="entry name" value="ABC TRANSPORTER PERMEASE PROTEIN MJ0876-RELATED"/>
    <property type="match status" value="1"/>
</dbReference>
<dbReference type="PANTHER" id="PTHR30472">
    <property type="entry name" value="FERRIC ENTEROBACTIN TRANSPORT SYSTEM PERMEASE PROTEIN"/>
    <property type="match status" value="1"/>
</dbReference>
<dbReference type="Proteomes" id="UP001597541">
    <property type="component" value="Unassembled WGS sequence"/>
</dbReference>
<keyword evidence="5 8" id="KW-0812">Transmembrane</keyword>
<protein>
    <submittedName>
        <fullName evidence="9">FecCD family ABC transporter permease</fullName>
    </submittedName>
</protein>
<keyword evidence="6 8" id="KW-1133">Transmembrane helix</keyword>
<reference evidence="10" key="1">
    <citation type="journal article" date="2019" name="Int. J. Syst. Evol. Microbiol.">
        <title>The Global Catalogue of Microorganisms (GCM) 10K type strain sequencing project: providing services to taxonomists for standard genome sequencing and annotation.</title>
        <authorList>
            <consortium name="The Broad Institute Genomics Platform"/>
            <consortium name="The Broad Institute Genome Sequencing Center for Infectious Disease"/>
            <person name="Wu L."/>
            <person name="Ma J."/>
        </authorList>
    </citation>
    <scope>NUCLEOTIDE SEQUENCE [LARGE SCALE GENOMIC DNA]</scope>
    <source>
        <strain evidence="10">KCTC 3950</strain>
    </source>
</reference>
<evidence type="ECO:0000256" key="2">
    <source>
        <dbReference type="ARBA" id="ARBA00007935"/>
    </source>
</evidence>
<evidence type="ECO:0000256" key="1">
    <source>
        <dbReference type="ARBA" id="ARBA00004651"/>
    </source>
</evidence>
<organism evidence="9 10">
    <name type="scientific">Paenibacillus gansuensis</name>
    <dbReference type="NCBI Taxonomy" id="306542"/>
    <lineage>
        <taxon>Bacteria</taxon>
        <taxon>Bacillati</taxon>
        <taxon>Bacillota</taxon>
        <taxon>Bacilli</taxon>
        <taxon>Bacillales</taxon>
        <taxon>Paenibacillaceae</taxon>
        <taxon>Paenibacillus</taxon>
    </lineage>
</organism>